<dbReference type="Pfam" id="PF03767">
    <property type="entry name" value="Acid_phosphat_B"/>
    <property type="match status" value="1"/>
</dbReference>
<dbReference type="OrthoDB" id="2234478at2"/>
<reference evidence="19 20" key="1">
    <citation type="submission" date="2018-01" db="EMBL/GenBank/DDBJ databases">
        <title>Superficieibacter electus gen. nov., sp. nov., an extended-spectrum beta-lactamase possessing member of the Enterobacteriaceae family, isolated from intensive care unit surfaces.</title>
        <authorList>
            <person name="Potter R.F."/>
            <person name="D'Souza A.W."/>
        </authorList>
    </citation>
    <scope>NUCLEOTIDE SEQUENCE [LARGE SCALE GENOMIC DNA]</scope>
    <source>
        <strain evidence="18 20">BP-1</strain>
        <strain evidence="17 19">BP-2</strain>
    </source>
</reference>
<dbReference type="RefSeq" id="WP_103677363.1">
    <property type="nucleotide sequence ID" value="NZ_PQGD01000014.1"/>
</dbReference>
<feature type="binding site" evidence="15">
    <location>
        <position position="192"/>
    </location>
    <ligand>
        <name>Mg(2+)</name>
        <dbReference type="ChEBI" id="CHEBI:18420"/>
    </ligand>
</feature>
<dbReference type="SFLD" id="SFLDG01127">
    <property type="entry name" value="C1.3:_Acid_Phosphatase_Like"/>
    <property type="match status" value="1"/>
</dbReference>
<protein>
    <recommendedName>
        <fullName evidence="6 12">Class B acid phosphatase</fullName>
        <ecNumber evidence="5 12">3.1.3.2</ecNumber>
    </recommendedName>
</protein>
<feature type="binding site" evidence="15">
    <location>
        <position position="69"/>
    </location>
    <ligand>
        <name>Mg(2+)</name>
        <dbReference type="ChEBI" id="CHEBI:18420"/>
    </ligand>
</feature>
<dbReference type="GO" id="GO:0046872">
    <property type="term" value="F:metal ion binding"/>
    <property type="evidence" value="ECO:0007669"/>
    <property type="project" value="UniProtKB-KW"/>
</dbReference>
<evidence type="ECO:0000256" key="7">
    <source>
        <dbReference type="ARBA" id="ARBA00022723"/>
    </source>
</evidence>
<keyword evidence="7 12" id="KW-0479">Metal-binding</keyword>
<feature type="active site" description="Nucleophile" evidence="13">
    <location>
        <position position="69"/>
    </location>
</feature>
<evidence type="ECO:0000313" key="19">
    <source>
        <dbReference type="Proteomes" id="UP000237073"/>
    </source>
</evidence>
<keyword evidence="11 12" id="KW-0460">Magnesium</keyword>
<feature type="binding site" evidence="15">
    <location>
        <position position="71"/>
    </location>
    <ligand>
        <name>Mg(2+)</name>
        <dbReference type="ChEBI" id="CHEBI:18420"/>
    </ligand>
</feature>
<feature type="active site" description="Proton donor" evidence="13">
    <location>
        <position position="71"/>
    </location>
</feature>
<dbReference type="Gene3D" id="3.40.50.1000">
    <property type="entry name" value="HAD superfamily/HAD-like"/>
    <property type="match status" value="1"/>
</dbReference>
<dbReference type="InterPro" id="IPR036412">
    <property type="entry name" value="HAD-like_sf"/>
</dbReference>
<accession>A0A2P5GLX3</accession>
<evidence type="ECO:0000256" key="3">
    <source>
        <dbReference type="ARBA" id="ARBA00007752"/>
    </source>
</evidence>
<feature type="signal peptide" evidence="16">
    <location>
        <begin position="1"/>
        <end position="25"/>
    </location>
</feature>
<evidence type="ECO:0000313" key="20">
    <source>
        <dbReference type="Proteomes" id="UP000247005"/>
    </source>
</evidence>
<comment type="caution">
    <text evidence="18">The sequence shown here is derived from an EMBL/GenBank/DDBJ whole genome shotgun (WGS) entry which is preliminary data.</text>
</comment>
<proteinExistence type="inferred from homology"/>
<evidence type="ECO:0000256" key="5">
    <source>
        <dbReference type="ARBA" id="ARBA00012646"/>
    </source>
</evidence>
<comment type="similarity">
    <text evidence="3 12">Belongs to the class B bacterial acid phosphatase family.</text>
</comment>
<organism evidence="18 20">
    <name type="scientific">Superficieibacter electus</name>
    <dbReference type="NCBI Taxonomy" id="2022662"/>
    <lineage>
        <taxon>Bacteria</taxon>
        <taxon>Pseudomonadati</taxon>
        <taxon>Pseudomonadota</taxon>
        <taxon>Gammaproteobacteria</taxon>
        <taxon>Enterobacterales</taxon>
        <taxon>Enterobacteriaceae</taxon>
        <taxon>Superficieibacter</taxon>
    </lineage>
</organism>
<evidence type="ECO:0000256" key="2">
    <source>
        <dbReference type="ARBA" id="ARBA00004418"/>
    </source>
</evidence>
<keyword evidence="10 12" id="KW-0378">Hydrolase</keyword>
<dbReference type="Proteomes" id="UP000237073">
    <property type="component" value="Unassembled WGS sequence"/>
</dbReference>
<evidence type="ECO:0000256" key="9">
    <source>
        <dbReference type="ARBA" id="ARBA00022764"/>
    </source>
</evidence>
<evidence type="ECO:0000256" key="4">
    <source>
        <dbReference type="ARBA" id="ARBA00011881"/>
    </source>
</evidence>
<evidence type="ECO:0000256" key="11">
    <source>
        <dbReference type="ARBA" id="ARBA00022842"/>
    </source>
</evidence>
<comment type="subunit">
    <text evidence="4 12">Homotetramer.</text>
</comment>
<evidence type="ECO:0000256" key="1">
    <source>
        <dbReference type="ARBA" id="ARBA00000032"/>
    </source>
</evidence>
<feature type="chain" id="PRO_5015162287" description="Class B acid phosphatase" evidence="16">
    <location>
        <begin position="26"/>
        <end position="237"/>
    </location>
</feature>
<evidence type="ECO:0000313" key="18">
    <source>
        <dbReference type="EMBL" id="POP46540.1"/>
    </source>
</evidence>
<feature type="binding site" evidence="14">
    <location>
        <position position="177"/>
    </location>
    <ligand>
        <name>substrate</name>
    </ligand>
</feature>
<dbReference type="NCBIfam" id="TIGR01672">
    <property type="entry name" value="AphA"/>
    <property type="match status" value="1"/>
</dbReference>
<comment type="cofactor">
    <cofactor evidence="12 15">
        <name>Mg(2+)</name>
        <dbReference type="ChEBI" id="CHEBI:18420"/>
    </cofactor>
    <text evidence="12 15">Binds 1 Mg(2+) ion per subunit.</text>
</comment>
<keyword evidence="9 12" id="KW-0574">Periplasm</keyword>
<feature type="binding site" evidence="14">
    <location>
        <begin position="137"/>
        <end position="138"/>
    </location>
    <ligand>
        <name>substrate</name>
    </ligand>
</feature>
<keyword evidence="8 16" id="KW-0732">Signal</keyword>
<dbReference type="GO" id="GO:0003993">
    <property type="term" value="F:acid phosphatase activity"/>
    <property type="evidence" value="ECO:0007669"/>
    <property type="project" value="UniProtKB-EC"/>
</dbReference>
<evidence type="ECO:0000256" key="13">
    <source>
        <dbReference type="PIRSR" id="PIRSR017818-1"/>
    </source>
</evidence>
<evidence type="ECO:0000256" key="8">
    <source>
        <dbReference type="ARBA" id="ARBA00022729"/>
    </source>
</evidence>
<evidence type="ECO:0000256" key="16">
    <source>
        <dbReference type="SAM" id="SignalP"/>
    </source>
</evidence>
<dbReference type="InterPro" id="IPR005519">
    <property type="entry name" value="Acid_phosphat_B-like"/>
</dbReference>
<evidence type="ECO:0000256" key="15">
    <source>
        <dbReference type="PIRSR" id="PIRSR017818-3"/>
    </source>
</evidence>
<dbReference type="Proteomes" id="UP000247005">
    <property type="component" value="Unassembled WGS sequence"/>
</dbReference>
<comment type="catalytic activity">
    <reaction evidence="1 12">
        <text>a phosphate monoester + H2O = an alcohol + phosphate</text>
        <dbReference type="Rhea" id="RHEA:15017"/>
        <dbReference type="ChEBI" id="CHEBI:15377"/>
        <dbReference type="ChEBI" id="CHEBI:30879"/>
        <dbReference type="ChEBI" id="CHEBI:43474"/>
        <dbReference type="ChEBI" id="CHEBI:67140"/>
        <dbReference type="EC" id="3.1.3.2"/>
    </reaction>
</comment>
<dbReference type="EC" id="3.1.3.2" evidence="5 12"/>
<evidence type="ECO:0000256" key="6">
    <source>
        <dbReference type="ARBA" id="ARBA00022113"/>
    </source>
</evidence>
<evidence type="ECO:0000256" key="12">
    <source>
        <dbReference type="PIRNR" id="PIRNR017818"/>
    </source>
</evidence>
<sequence length="237" mass="25906">MRKIIMALGAAGLALALNSTVVARASTPSPLYTGTNVARLAEQAPIHWVSVAQIENSLTGRPPIAVGFDIDDTVLFSSPGFWRGKETFSPGSEDYLHNPAFWEKMNNGWDEFSIPKEVARALIAMHVKRGDRIYFITGRSQTQTETVSKTLQTDFAIPAANMNPVIFAGEKAGQNTKTQWLHDKQVKVFYGDSDNDITAAQETGARAIRVLRASNSTYKPLPQAGAFGEEVIANSEY</sequence>
<dbReference type="AlphaFoldDB" id="A0A2P5GLX3"/>
<evidence type="ECO:0000256" key="10">
    <source>
        <dbReference type="ARBA" id="ARBA00022801"/>
    </source>
</evidence>
<dbReference type="SFLD" id="SFLDS00003">
    <property type="entry name" value="Haloacid_Dehalogenase"/>
    <property type="match status" value="1"/>
</dbReference>
<dbReference type="EMBL" id="PQGE01000016">
    <property type="protein sequence ID" value="POP43045.1"/>
    <property type="molecule type" value="Genomic_DNA"/>
</dbReference>
<name>A0A2P5GLX3_9ENTR</name>
<dbReference type="EMBL" id="PQGD01000014">
    <property type="protein sequence ID" value="POP46540.1"/>
    <property type="molecule type" value="Genomic_DNA"/>
</dbReference>
<dbReference type="PIRSF" id="PIRSF017818">
    <property type="entry name" value="Acid_Ptase_B"/>
    <property type="match status" value="1"/>
</dbReference>
<dbReference type="GO" id="GO:0030288">
    <property type="term" value="C:outer membrane-bounded periplasmic space"/>
    <property type="evidence" value="ECO:0007669"/>
    <property type="project" value="InterPro"/>
</dbReference>
<evidence type="ECO:0000313" key="17">
    <source>
        <dbReference type="EMBL" id="POP43045.1"/>
    </source>
</evidence>
<gene>
    <name evidence="18" type="primary">aphA</name>
    <name evidence="18" type="ORF">CHU32_17635</name>
    <name evidence="17" type="ORF">CHU33_17535</name>
</gene>
<dbReference type="CDD" id="cd07499">
    <property type="entry name" value="HAD_CBAP"/>
    <property type="match status" value="1"/>
</dbReference>
<keyword evidence="19" id="KW-1185">Reference proteome</keyword>
<dbReference type="InterPro" id="IPR023214">
    <property type="entry name" value="HAD_sf"/>
</dbReference>
<comment type="subcellular location">
    <subcellularLocation>
        <location evidence="2 12">Periplasm</location>
    </subcellularLocation>
</comment>
<dbReference type="SUPFAM" id="SSF56784">
    <property type="entry name" value="HAD-like"/>
    <property type="match status" value="1"/>
</dbReference>
<evidence type="ECO:0000256" key="14">
    <source>
        <dbReference type="PIRSR" id="PIRSR017818-2"/>
    </source>
</evidence>
<dbReference type="InterPro" id="IPR010025">
    <property type="entry name" value="HAD-SF_ppase_IIIB_AphA"/>
</dbReference>